<dbReference type="InterPro" id="IPR025605">
    <property type="entry name" value="OST-HTH/LOTUS_dom"/>
</dbReference>
<gene>
    <name evidence="3" type="ORF">EJP67_29665</name>
</gene>
<dbReference type="OrthoDB" id="571278at2"/>
<dbReference type="CDD" id="cd10146">
    <property type="entry name" value="LabA_like_C"/>
    <property type="match status" value="1"/>
</dbReference>
<name>A0A3S1A727_9BURK</name>
<feature type="region of interest" description="Disordered" evidence="1">
    <location>
        <begin position="278"/>
        <end position="300"/>
    </location>
</feature>
<proteinExistence type="predicted"/>
<evidence type="ECO:0000259" key="2">
    <source>
        <dbReference type="Pfam" id="PF12872"/>
    </source>
</evidence>
<sequence>MSNESQIQEAGFAPEQVPDEPVASLQREVQRKLGRCMIRLQQYERLIKALAVDFEIAGPSDELEQIRRKRGEAVSKLTLGQLVNELTGTYLQPHQAEMTQAEWDPGDSSRIWFRMQTRMTLDQADYDQVVNGLKELVGLRNELVHHFIERFDVWSIPGCQDADAYLETSMVKVDGHYARLRHWALSMNEARRRMGAFLASPAGTDFLFDGIHPDGSVDWPNSGIVRSLRATAAEVAVDGWASLDQVIAKMNLDHPEQTLKRYGCTSWRHVLHESKQFKVRREPGSAQHLGRTEFQSFPTP</sequence>
<feature type="domain" description="HTH OST-type" evidence="2">
    <location>
        <begin position="219"/>
        <end position="287"/>
    </location>
</feature>
<evidence type="ECO:0000256" key="1">
    <source>
        <dbReference type="SAM" id="MobiDB-lite"/>
    </source>
</evidence>
<dbReference type="EMBL" id="RXFT01000019">
    <property type="protein sequence ID" value="RUR71219.1"/>
    <property type="molecule type" value="Genomic_DNA"/>
</dbReference>
<protein>
    <recommendedName>
        <fullName evidence="2">HTH OST-type domain-containing protein</fullName>
    </recommendedName>
</protein>
<feature type="region of interest" description="Disordered" evidence="1">
    <location>
        <begin position="1"/>
        <end position="23"/>
    </location>
</feature>
<comment type="caution">
    <text evidence="3">The sequence shown here is derived from an EMBL/GenBank/DDBJ whole genome shotgun (WGS) entry which is preliminary data.</text>
</comment>
<organism evidence="3 4">
    <name type="scientific">Variovorax guangxiensis</name>
    <dbReference type="NCBI Taxonomy" id="1775474"/>
    <lineage>
        <taxon>Bacteria</taxon>
        <taxon>Pseudomonadati</taxon>
        <taxon>Pseudomonadota</taxon>
        <taxon>Betaproteobacteria</taxon>
        <taxon>Burkholderiales</taxon>
        <taxon>Comamonadaceae</taxon>
        <taxon>Variovorax</taxon>
    </lineage>
</organism>
<evidence type="ECO:0000313" key="4">
    <source>
        <dbReference type="Proteomes" id="UP000281118"/>
    </source>
</evidence>
<dbReference type="Pfam" id="PF12872">
    <property type="entry name" value="OST-HTH"/>
    <property type="match status" value="1"/>
</dbReference>
<dbReference type="Proteomes" id="UP000281118">
    <property type="component" value="Unassembled WGS sequence"/>
</dbReference>
<dbReference type="AlphaFoldDB" id="A0A3S1A727"/>
<accession>A0A3S1A727</accession>
<dbReference type="RefSeq" id="WP_126025303.1">
    <property type="nucleotide sequence ID" value="NZ_RXFT01000019.1"/>
</dbReference>
<evidence type="ECO:0000313" key="3">
    <source>
        <dbReference type="EMBL" id="RUR71219.1"/>
    </source>
</evidence>
<reference evidence="3 4" key="1">
    <citation type="submission" date="2018-12" db="EMBL/GenBank/DDBJ databases">
        <title>The genome sequences of Variovorax guangxiensis DSM 27352.</title>
        <authorList>
            <person name="Gao J."/>
            <person name="Sun J."/>
        </authorList>
    </citation>
    <scope>NUCLEOTIDE SEQUENCE [LARGE SCALE GENOMIC DNA]</scope>
    <source>
        <strain evidence="3 4">DSM 27352</strain>
    </source>
</reference>